<evidence type="ECO:0000313" key="1">
    <source>
        <dbReference type="EMBL" id="ABW32200.1"/>
    </source>
</evidence>
<name>A8ZN01_ACAM1</name>
<gene>
    <name evidence="1" type="ordered locus">AM1_C0270</name>
</gene>
<evidence type="ECO:0008006" key="3">
    <source>
        <dbReference type="Google" id="ProtNLM"/>
    </source>
</evidence>
<dbReference type="Proteomes" id="UP000000268">
    <property type="component" value="Plasmid pREB3"/>
</dbReference>
<protein>
    <recommendedName>
        <fullName evidence="3">IS1 transposase</fullName>
    </recommendedName>
</protein>
<sequence length="88" mass="9987">MDETTLPENVCQWNGVEGIERVIGVAHTTVIHWVQQVGVLLPDAYEPDDIPQVGELDELETFVGKKRNKVWIWTVVDHFHPGILELVS</sequence>
<accession>A8ZN01</accession>
<dbReference type="KEGG" id="amr:AM1_C0270"/>
<proteinExistence type="predicted"/>
<organism evidence="1 2">
    <name type="scientific">Acaryochloris marina (strain MBIC 11017)</name>
    <dbReference type="NCBI Taxonomy" id="329726"/>
    <lineage>
        <taxon>Bacteria</taxon>
        <taxon>Bacillati</taxon>
        <taxon>Cyanobacteriota</taxon>
        <taxon>Cyanophyceae</taxon>
        <taxon>Acaryochloridales</taxon>
        <taxon>Acaryochloridaceae</taxon>
        <taxon>Acaryochloris</taxon>
    </lineage>
</organism>
<dbReference type="HOGENOM" id="CLU_189645_0_0_3"/>
<reference evidence="1 2" key="1">
    <citation type="journal article" date="2008" name="Proc. Natl. Acad. Sci. U.S.A.">
        <title>Niche adaptation and genome expansion in the chlorophyll d-producing cyanobacterium Acaryochloris marina.</title>
        <authorList>
            <person name="Swingley W.D."/>
            <person name="Chen M."/>
            <person name="Cheung P.C."/>
            <person name="Conrad A.L."/>
            <person name="Dejesa L.C."/>
            <person name="Hao J."/>
            <person name="Honchak B.M."/>
            <person name="Karbach L.E."/>
            <person name="Kurdoglu A."/>
            <person name="Lahiri S."/>
            <person name="Mastrian S.D."/>
            <person name="Miyashita H."/>
            <person name="Page L."/>
            <person name="Ramakrishna P."/>
            <person name="Satoh S."/>
            <person name="Sattley W.M."/>
            <person name="Shimada Y."/>
            <person name="Taylor H.L."/>
            <person name="Tomo T."/>
            <person name="Tsuchiya T."/>
            <person name="Wang Z.T."/>
            <person name="Raymond J."/>
            <person name="Mimuro M."/>
            <person name="Blankenship R.E."/>
            <person name="Touchman J.W."/>
        </authorList>
    </citation>
    <scope>NUCLEOTIDE SEQUENCE [LARGE SCALE GENOMIC DNA]</scope>
    <source>
        <strain evidence="2">MBIC 11017</strain>
        <plasmid evidence="2">Plasmid pREB3</plasmid>
    </source>
</reference>
<dbReference type="AlphaFoldDB" id="A8ZN01"/>
<keyword evidence="2" id="KW-1185">Reference proteome</keyword>
<keyword evidence="1" id="KW-0614">Plasmid</keyword>
<geneLocation type="plasmid" evidence="1 2">
    <name>pREB3</name>
</geneLocation>
<dbReference type="EMBL" id="CP000840">
    <property type="protein sequence ID" value="ABW32200.1"/>
    <property type="molecule type" value="Genomic_DNA"/>
</dbReference>
<evidence type="ECO:0000313" key="2">
    <source>
        <dbReference type="Proteomes" id="UP000000268"/>
    </source>
</evidence>